<feature type="transmembrane region" description="Helical" evidence="8">
    <location>
        <begin position="49"/>
        <end position="72"/>
    </location>
</feature>
<dbReference type="InterPro" id="IPR003445">
    <property type="entry name" value="Cat_transpt"/>
</dbReference>
<protein>
    <submittedName>
        <fullName evidence="9">Uncharacterized protein</fullName>
    </submittedName>
</protein>
<keyword evidence="5 8" id="KW-1133">Transmembrane helix</keyword>
<evidence type="ECO:0000256" key="3">
    <source>
        <dbReference type="ARBA" id="ARBA00022475"/>
    </source>
</evidence>
<accession>A0A0F9IQV1</accession>
<keyword evidence="2" id="KW-0813">Transport</keyword>
<dbReference type="GO" id="GO:0008324">
    <property type="term" value="F:monoatomic cation transmembrane transporter activity"/>
    <property type="evidence" value="ECO:0007669"/>
    <property type="project" value="InterPro"/>
</dbReference>
<keyword evidence="4 8" id="KW-0812">Transmembrane</keyword>
<evidence type="ECO:0000256" key="1">
    <source>
        <dbReference type="ARBA" id="ARBA00004651"/>
    </source>
</evidence>
<keyword evidence="6" id="KW-0406">Ion transport</keyword>
<dbReference type="GO" id="GO:0005886">
    <property type="term" value="C:plasma membrane"/>
    <property type="evidence" value="ECO:0007669"/>
    <property type="project" value="UniProtKB-SubCell"/>
</dbReference>
<evidence type="ECO:0000256" key="7">
    <source>
        <dbReference type="ARBA" id="ARBA00023136"/>
    </source>
</evidence>
<evidence type="ECO:0000256" key="4">
    <source>
        <dbReference type="ARBA" id="ARBA00022692"/>
    </source>
</evidence>
<evidence type="ECO:0000256" key="6">
    <source>
        <dbReference type="ARBA" id="ARBA00023065"/>
    </source>
</evidence>
<feature type="non-terminal residue" evidence="9">
    <location>
        <position position="1"/>
    </location>
</feature>
<gene>
    <name evidence="9" type="ORF">LCGC14_1549130</name>
</gene>
<dbReference type="GO" id="GO:0030001">
    <property type="term" value="P:metal ion transport"/>
    <property type="evidence" value="ECO:0007669"/>
    <property type="project" value="UniProtKB-ARBA"/>
</dbReference>
<evidence type="ECO:0000256" key="2">
    <source>
        <dbReference type="ARBA" id="ARBA00022448"/>
    </source>
</evidence>
<feature type="transmembrane region" description="Helical" evidence="8">
    <location>
        <begin position="12"/>
        <end position="37"/>
    </location>
</feature>
<dbReference type="PANTHER" id="PTHR32024:SF1">
    <property type="entry name" value="KTR SYSTEM POTASSIUM UPTAKE PROTEIN B"/>
    <property type="match status" value="1"/>
</dbReference>
<proteinExistence type="predicted"/>
<name>A0A0F9IQV1_9ZZZZ</name>
<comment type="caution">
    <text evidence="9">The sequence shown here is derived from an EMBL/GenBank/DDBJ whole genome shotgun (WGS) entry which is preliminary data.</text>
</comment>
<evidence type="ECO:0000256" key="8">
    <source>
        <dbReference type="SAM" id="Phobius"/>
    </source>
</evidence>
<dbReference type="EMBL" id="LAZR01011814">
    <property type="protein sequence ID" value="KKM58612.1"/>
    <property type="molecule type" value="Genomic_DNA"/>
</dbReference>
<comment type="subcellular location">
    <subcellularLocation>
        <location evidence="1">Cell membrane</location>
        <topology evidence="1">Multi-pass membrane protein</topology>
    </subcellularLocation>
</comment>
<feature type="transmembrane region" description="Helical" evidence="8">
    <location>
        <begin position="207"/>
        <end position="227"/>
    </location>
</feature>
<feature type="transmembrane region" description="Helical" evidence="8">
    <location>
        <begin position="263"/>
        <end position="283"/>
    </location>
</feature>
<feature type="transmembrane region" description="Helical" evidence="8">
    <location>
        <begin position="153"/>
        <end position="186"/>
    </location>
</feature>
<organism evidence="9">
    <name type="scientific">marine sediment metagenome</name>
    <dbReference type="NCBI Taxonomy" id="412755"/>
    <lineage>
        <taxon>unclassified sequences</taxon>
        <taxon>metagenomes</taxon>
        <taxon>ecological metagenomes</taxon>
    </lineage>
</organism>
<keyword evidence="3" id="KW-1003">Cell membrane</keyword>
<evidence type="ECO:0000313" key="9">
    <source>
        <dbReference type="EMBL" id="KKM58612.1"/>
    </source>
</evidence>
<dbReference type="AlphaFoldDB" id="A0A0F9IQV1"/>
<reference evidence="9" key="1">
    <citation type="journal article" date="2015" name="Nature">
        <title>Complex archaea that bridge the gap between prokaryotes and eukaryotes.</title>
        <authorList>
            <person name="Spang A."/>
            <person name="Saw J.H."/>
            <person name="Jorgensen S.L."/>
            <person name="Zaremba-Niedzwiedzka K."/>
            <person name="Martijn J."/>
            <person name="Lind A.E."/>
            <person name="van Eijk R."/>
            <person name="Schleper C."/>
            <person name="Guy L."/>
            <person name="Ettema T.J."/>
        </authorList>
    </citation>
    <scope>NUCLEOTIDE SEQUENCE</scope>
</reference>
<sequence length="302" mass="33314">AIHWSGEPLGDYVFYSIFHSISAFCNAGFSLFSNSLINYGSDVVVNTTIGLLIVAGGLGFIVLTNLSGFLLFFSKRNKKRRVHLHTKIVLTTTGILIILGAILFYTFECKNTLDQFSIKDKVFVSFFQSITTRTAGFTTVDIGSLATPTLLYFIFFMFIGGSSGSTAGGIKTGTFFVILAMVYNMFRGREDVEVFERTINRRTVQKAISITTISILTIMLFCMVLLYTEDAPFKVVIFEAFSAFGTVGLSAGLTPDLTDIGKILISILIFMGRIGPLALALILGREITERKIRFPEERIVIG</sequence>
<dbReference type="Pfam" id="PF02386">
    <property type="entry name" value="TrkH"/>
    <property type="match status" value="1"/>
</dbReference>
<keyword evidence="7 8" id="KW-0472">Membrane</keyword>
<evidence type="ECO:0000256" key="5">
    <source>
        <dbReference type="ARBA" id="ARBA00022989"/>
    </source>
</evidence>
<dbReference type="PANTHER" id="PTHR32024">
    <property type="entry name" value="TRK SYSTEM POTASSIUM UPTAKE PROTEIN TRKG-RELATED"/>
    <property type="match status" value="1"/>
</dbReference>
<feature type="transmembrane region" description="Helical" evidence="8">
    <location>
        <begin position="84"/>
        <end position="107"/>
    </location>
</feature>